<sequence length="360" mass="41098">MCLRYKDGKDCIYNDNIDKRKKKYDSARIDYLELKSDILEQYAINLIQTVPELKGVNINSILPPPLKLTSNNDTSQLKQVKGLRADPTAIEDMVSTAWKVRSDGNKTVFYGPLSGRQGVHEEEETNDEDNLIVLLGNMDFNYRDATFKNHLFDLFNDNFAQYFAYSHSKLGQIRTWQFPNPDPSKHLLLCVIFAYSCAYDNRYAKAAKLLLNEADAMLMATYRNNMNEHVLHALLILSCYEVGRGHDSNSWIYNAMVCSQAQYLGLHLREGTRQGDVSSSTSTTTSTPNVLVNTSPSNIALFWAILFQDRSITTVLGRSCQIQYFRMTVPFHTSRLNLRLCGNDQNLIEVTDQDYIFVAF</sequence>
<comment type="caution">
    <text evidence="1">The sequence shown here is derived from an EMBL/GenBank/DDBJ whole genome shotgun (WGS) entry which is preliminary data.</text>
</comment>
<dbReference type="Proteomes" id="UP001165064">
    <property type="component" value="Unassembled WGS sequence"/>
</dbReference>
<accession>A0ACB5U969</accession>
<dbReference type="EMBL" id="BSXS01014008">
    <property type="protein sequence ID" value="GMF04757.1"/>
    <property type="molecule type" value="Genomic_DNA"/>
</dbReference>
<keyword evidence="2" id="KW-1185">Reference proteome</keyword>
<gene>
    <name evidence="1" type="ORF">Amon02_001208200</name>
</gene>
<protein>
    <submittedName>
        <fullName evidence="1">Unnamed protein product</fullName>
    </submittedName>
</protein>
<evidence type="ECO:0000313" key="2">
    <source>
        <dbReference type="Proteomes" id="UP001165064"/>
    </source>
</evidence>
<name>A0ACB5U969_AMBMO</name>
<organism evidence="1 2">
    <name type="scientific">Ambrosiozyma monospora</name>
    <name type="common">Yeast</name>
    <name type="synonym">Endomycopsis monosporus</name>
    <dbReference type="NCBI Taxonomy" id="43982"/>
    <lineage>
        <taxon>Eukaryota</taxon>
        <taxon>Fungi</taxon>
        <taxon>Dikarya</taxon>
        <taxon>Ascomycota</taxon>
        <taxon>Saccharomycotina</taxon>
        <taxon>Pichiomycetes</taxon>
        <taxon>Pichiales</taxon>
        <taxon>Pichiaceae</taxon>
        <taxon>Ambrosiozyma</taxon>
    </lineage>
</organism>
<evidence type="ECO:0000313" key="1">
    <source>
        <dbReference type="EMBL" id="GMF04757.1"/>
    </source>
</evidence>
<reference evidence="1" key="1">
    <citation type="submission" date="2023-04" db="EMBL/GenBank/DDBJ databases">
        <title>Ambrosiozyma monospora NBRC 10751.</title>
        <authorList>
            <person name="Ichikawa N."/>
            <person name="Sato H."/>
            <person name="Tonouchi N."/>
        </authorList>
    </citation>
    <scope>NUCLEOTIDE SEQUENCE</scope>
    <source>
        <strain evidence="1">NBRC 10751</strain>
    </source>
</reference>
<proteinExistence type="predicted"/>